<dbReference type="GO" id="GO:0055085">
    <property type="term" value="P:transmembrane transport"/>
    <property type="evidence" value="ECO:0007669"/>
    <property type="project" value="UniProtKB-ARBA"/>
</dbReference>
<reference evidence="6 7" key="1">
    <citation type="submission" date="2013-02" db="EMBL/GenBank/DDBJ databases">
        <authorList>
            <person name="Fiebig A."/>
            <person name="Goeker M."/>
            <person name="Klenk H.-P.P."/>
        </authorList>
    </citation>
    <scope>NUCLEOTIDE SEQUENCE [LARGE SCALE GENOMIC DNA]</scope>
    <source>
        <strain evidence="6 7">DSM 19309</strain>
    </source>
</reference>
<dbReference type="Gene3D" id="3.40.50.300">
    <property type="entry name" value="P-loop containing nucleotide triphosphate hydrolases"/>
    <property type="match status" value="1"/>
</dbReference>
<dbReference type="EMBL" id="AOSK01000042">
    <property type="protein sequence ID" value="EYD76578.1"/>
    <property type="molecule type" value="Genomic_DNA"/>
</dbReference>
<keyword evidence="7" id="KW-1185">Reference proteome</keyword>
<gene>
    <name evidence="6" type="ORF">Rumeso_01858</name>
</gene>
<dbReference type="InterPro" id="IPR003439">
    <property type="entry name" value="ABC_transporter-like_ATP-bd"/>
</dbReference>
<sequence>MPDPILQTVDLGKTYGARRRFWQKPANVPPALADATLELRQGEILGVVGESGSGKTTLARCIALLERPDTGRVLFEGEDLTKLPEAALRRRRRYIQTVFQDPYSSLNPRQRIGDTLAEVMLVHGLASRGEQRDRVAALLEQVGLPATAAANFPSAFSGGQRQRICIARALAAEPKVLIADEPVSSLDVSVQAQIVNLLLDLKERLGLSVIFIGHDLQLINFIAPRVIVMLGGRIVETLPEGSSLADAKHDYTRALLQAVPTLEKLDAAYRLSQQQNMA</sequence>
<evidence type="ECO:0000313" key="7">
    <source>
        <dbReference type="Proteomes" id="UP000019666"/>
    </source>
</evidence>
<evidence type="ECO:0000313" key="6">
    <source>
        <dbReference type="EMBL" id="EYD76578.1"/>
    </source>
</evidence>
<protein>
    <submittedName>
        <fullName evidence="6">Oligopeptide/dipeptide ABC transporter, ATP-binding protein-like type</fullName>
    </submittedName>
</protein>
<name>A0A017HR20_9RHOB</name>
<dbReference type="SMART" id="SM00382">
    <property type="entry name" value="AAA"/>
    <property type="match status" value="1"/>
</dbReference>
<dbReference type="PANTHER" id="PTHR43776">
    <property type="entry name" value="TRANSPORT ATP-BINDING PROTEIN"/>
    <property type="match status" value="1"/>
</dbReference>
<comment type="caution">
    <text evidence="6">The sequence shown here is derived from an EMBL/GenBank/DDBJ whole genome shotgun (WGS) entry which is preliminary data.</text>
</comment>
<dbReference type="HOGENOM" id="CLU_000604_1_23_5"/>
<dbReference type="InterPro" id="IPR003593">
    <property type="entry name" value="AAA+_ATPase"/>
</dbReference>
<dbReference type="SUPFAM" id="SSF52540">
    <property type="entry name" value="P-loop containing nucleoside triphosphate hydrolases"/>
    <property type="match status" value="1"/>
</dbReference>
<dbReference type="InterPro" id="IPR017871">
    <property type="entry name" value="ABC_transporter-like_CS"/>
</dbReference>
<feature type="domain" description="ABC transporter" evidence="5">
    <location>
        <begin position="6"/>
        <end position="256"/>
    </location>
</feature>
<dbReference type="InterPro" id="IPR050319">
    <property type="entry name" value="ABC_transp_ATP-bind"/>
</dbReference>
<dbReference type="Pfam" id="PF00005">
    <property type="entry name" value="ABC_tran"/>
    <property type="match status" value="1"/>
</dbReference>
<dbReference type="STRING" id="442562.Rumeso_01858"/>
<comment type="similarity">
    <text evidence="1">Belongs to the ABC transporter superfamily.</text>
</comment>
<proteinExistence type="inferred from homology"/>
<dbReference type="GO" id="GO:0005524">
    <property type="term" value="F:ATP binding"/>
    <property type="evidence" value="ECO:0007669"/>
    <property type="project" value="UniProtKB-KW"/>
</dbReference>
<dbReference type="OrthoDB" id="9802264at2"/>
<dbReference type="PROSITE" id="PS00211">
    <property type="entry name" value="ABC_TRANSPORTER_1"/>
    <property type="match status" value="1"/>
</dbReference>
<dbReference type="CDD" id="cd03257">
    <property type="entry name" value="ABC_NikE_OppD_transporters"/>
    <property type="match status" value="1"/>
</dbReference>
<dbReference type="InterPro" id="IPR027417">
    <property type="entry name" value="P-loop_NTPase"/>
</dbReference>
<dbReference type="AlphaFoldDB" id="A0A017HR20"/>
<keyword evidence="4 6" id="KW-0067">ATP-binding</keyword>
<dbReference type="RefSeq" id="WP_051521439.1">
    <property type="nucleotide sequence ID" value="NZ_KK088595.1"/>
</dbReference>
<evidence type="ECO:0000259" key="5">
    <source>
        <dbReference type="PROSITE" id="PS50893"/>
    </source>
</evidence>
<dbReference type="Proteomes" id="UP000019666">
    <property type="component" value="Unassembled WGS sequence"/>
</dbReference>
<dbReference type="PANTHER" id="PTHR43776:SF7">
    <property type="entry name" value="D,D-DIPEPTIDE TRANSPORT ATP-BINDING PROTEIN DDPF-RELATED"/>
    <property type="match status" value="1"/>
</dbReference>
<evidence type="ECO:0000256" key="2">
    <source>
        <dbReference type="ARBA" id="ARBA00022448"/>
    </source>
</evidence>
<dbReference type="GO" id="GO:0016887">
    <property type="term" value="F:ATP hydrolysis activity"/>
    <property type="evidence" value="ECO:0007669"/>
    <property type="project" value="InterPro"/>
</dbReference>
<accession>A0A017HR20</accession>
<evidence type="ECO:0000256" key="1">
    <source>
        <dbReference type="ARBA" id="ARBA00005417"/>
    </source>
</evidence>
<organism evidence="6 7">
    <name type="scientific">Rubellimicrobium mesophilum DSM 19309</name>
    <dbReference type="NCBI Taxonomy" id="442562"/>
    <lineage>
        <taxon>Bacteria</taxon>
        <taxon>Pseudomonadati</taxon>
        <taxon>Pseudomonadota</taxon>
        <taxon>Alphaproteobacteria</taxon>
        <taxon>Rhodobacterales</taxon>
        <taxon>Roseobacteraceae</taxon>
        <taxon>Rubellimicrobium</taxon>
    </lineage>
</organism>
<dbReference type="PROSITE" id="PS50893">
    <property type="entry name" value="ABC_TRANSPORTER_2"/>
    <property type="match status" value="1"/>
</dbReference>
<keyword evidence="2" id="KW-0813">Transport</keyword>
<evidence type="ECO:0000256" key="4">
    <source>
        <dbReference type="ARBA" id="ARBA00022840"/>
    </source>
</evidence>
<keyword evidence="3" id="KW-0547">Nucleotide-binding</keyword>
<evidence type="ECO:0000256" key="3">
    <source>
        <dbReference type="ARBA" id="ARBA00022741"/>
    </source>
</evidence>